<gene>
    <name evidence="1" type="ORF">QE380_000172</name>
</gene>
<name>A0ABU0URS6_ACIBI</name>
<evidence type="ECO:0000313" key="2">
    <source>
        <dbReference type="Proteomes" id="UP001233360"/>
    </source>
</evidence>
<comment type="caution">
    <text evidence="1">The sequence shown here is derived from an EMBL/GenBank/DDBJ whole genome shotgun (WGS) entry which is preliminary data.</text>
</comment>
<dbReference type="RefSeq" id="WP_307001334.1">
    <property type="nucleotide sequence ID" value="NZ_JAUTBK010000002.1"/>
</dbReference>
<keyword evidence="2" id="KW-1185">Reference proteome</keyword>
<sequence>MNAHKFVASKGVEAVKQAIEESNVYGGDWIDIKTLELKKYIPSGESVFIGELKRVVDSIQLIEAMGGLLKAQEFINASSYTIEQMLMMKRSGLRAHHVEKAIADYELIESYKENQHV</sequence>
<dbReference type="Proteomes" id="UP001233360">
    <property type="component" value="Unassembled WGS sequence"/>
</dbReference>
<reference evidence="1 2" key="1">
    <citation type="submission" date="2023-07" db="EMBL/GenBank/DDBJ databases">
        <title>Functional and genomic diversity of the sorghum phyllosphere microbiome.</title>
        <authorList>
            <person name="Shade A."/>
        </authorList>
    </citation>
    <scope>NUCLEOTIDE SEQUENCE [LARGE SCALE GENOMIC DNA]</scope>
    <source>
        <strain evidence="1 2">SORGH_AS_0887</strain>
    </source>
</reference>
<dbReference type="EMBL" id="JAUTBK010000002">
    <property type="protein sequence ID" value="MDQ1207249.1"/>
    <property type="molecule type" value="Genomic_DNA"/>
</dbReference>
<protein>
    <submittedName>
        <fullName evidence="1">Uncharacterized protein</fullName>
    </submittedName>
</protein>
<proteinExistence type="predicted"/>
<accession>A0ABU0URS6</accession>
<organism evidence="1 2">
    <name type="scientific">Acinetobacter baylyi</name>
    <dbReference type="NCBI Taxonomy" id="202950"/>
    <lineage>
        <taxon>Bacteria</taxon>
        <taxon>Pseudomonadati</taxon>
        <taxon>Pseudomonadota</taxon>
        <taxon>Gammaproteobacteria</taxon>
        <taxon>Moraxellales</taxon>
        <taxon>Moraxellaceae</taxon>
        <taxon>Acinetobacter</taxon>
    </lineage>
</organism>
<evidence type="ECO:0000313" key="1">
    <source>
        <dbReference type="EMBL" id="MDQ1207249.1"/>
    </source>
</evidence>